<dbReference type="AlphaFoldDB" id="A0A0C1MSB5"/>
<dbReference type="PANTHER" id="PTHR37531">
    <property type="entry name" value="HEME EXPORTER PROTEIN D"/>
    <property type="match status" value="1"/>
</dbReference>
<keyword evidence="9 12" id="KW-0201">Cytochrome c-type biogenesis</keyword>
<sequence>MQFESLSDFIAMGGYGFYVWLSFGSCAVIILGLLFGSLYEGKQLKQQVKSQMAREERIKKAKEMEAQV</sequence>
<proteinExistence type="inferred from homology"/>
<keyword evidence="11 12" id="KW-0472">Membrane</keyword>
<dbReference type="NCBIfam" id="TIGR03141">
    <property type="entry name" value="cytochro_ccmD"/>
    <property type="match status" value="1"/>
</dbReference>
<comment type="function">
    <text evidence="1 12">Required for the export of heme to the periplasm for the biogenesis of c-type cytochromes.</text>
</comment>
<accession>A0A0C1MSB5</accession>
<dbReference type="EMBL" id="JWIC01000005">
    <property type="protein sequence ID" value="KID57663.1"/>
    <property type="molecule type" value="Genomic_DNA"/>
</dbReference>
<evidence type="ECO:0000256" key="10">
    <source>
        <dbReference type="ARBA" id="ARBA00022989"/>
    </source>
</evidence>
<evidence type="ECO:0000256" key="3">
    <source>
        <dbReference type="ARBA" id="ARBA00008741"/>
    </source>
</evidence>
<name>A0A0C1MSB5_9GAMM</name>
<dbReference type="GO" id="GO:1903607">
    <property type="term" value="P:cytochrome c biosynthetic process"/>
    <property type="evidence" value="ECO:0007669"/>
    <property type="project" value="TreeGrafter"/>
</dbReference>
<evidence type="ECO:0000256" key="9">
    <source>
        <dbReference type="ARBA" id="ARBA00022748"/>
    </source>
</evidence>
<dbReference type="PANTHER" id="PTHR37531:SF1">
    <property type="entry name" value="HEME EXPORTER PROTEIN D"/>
    <property type="match status" value="1"/>
</dbReference>
<evidence type="ECO:0000256" key="4">
    <source>
        <dbReference type="ARBA" id="ARBA00016461"/>
    </source>
</evidence>
<dbReference type="GO" id="GO:0005886">
    <property type="term" value="C:plasma membrane"/>
    <property type="evidence" value="ECO:0007669"/>
    <property type="project" value="UniProtKB-SubCell"/>
</dbReference>
<dbReference type="InterPro" id="IPR007078">
    <property type="entry name" value="Haem_export_protD_CcmD"/>
</dbReference>
<keyword evidence="6 12" id="KW-1003">Cell membrane</keyword>
<evidence type="ECO:0000256" key="7">
    <source>
        <dbReference type="ARBA" id="ARBA00022519"/>
    </source>
</evidence>
<evidence type="ECO:0000256" key="8">
    <source>
        <dbReference type="ARBA" id="ARBA00022692"/>
    </source>
</evidence>
<evidence type="ECO:0000313" key="14">
    <source>
        <dbReference type="Proteomes" id="UP000031327"/>
    </source>
</evidence>
<feature type="transmembrane region" description="Helical" evidence="12">
    <location>
        <begin position="15"/>
        <end position="39"/>
    </location>
</feature>
<reference evidence="13 14" key="1">
    <citation type="submission" date="2014-12" db="EMBL/GenBank/DDBJ databases">
        <title>Draft Genome Sequence of Pseudoalteromonas luteoviolacea HI1.</title>
        <authorList>
            <person name="Asahina A.Y."/>
            <person name="Hadfield M.G."/>
        </authorList>
    </citation>
    <scope>NUCLEOTIDE SEQUENCE [LARGE SCALE GENOMIC DNA]</scope>
    <source>
        <strain evidence="13 14">HI1</strain>
    </source>
</reference>
<evidence type="ECO:0000256" key="2">
    <source>
        <dbReference type="ARBA" id="ARBA00004377"/>
    </source>
</evidence>
<comment type="subcellular location">
    <subcellularLocation>
        <location evidence="2 12">Cell inner membrane</location>
        <topology evidence="2 12">Single-pass membrane protein</topology>
    </subcellularLocation>
</comment>
<comment type="similarity">
    <text evidence="3 12">Belongs to the CcmD/CycX/HelD family.</text>
</comment>
<evidence type="ECO:0000256" key="6">
    <source>
        <dbReference type="ARBA" id="ARBA00022475"/>
    </source>
</evidence>
<dbReference type="RefSeq" id="WP_039609433.1">
    <property type="nucleotide sequence ID" value="NZ_JWIC01000005.1"/>
</dbReference>
<dbReference type="Pfam" id="PF04995">
    <property type="entry name" value="CcmD"/>
    <property type="match status" value="1"/>
</dbReference>
<dbReference type="Proteomes" id="UP000031327">
    <property type="component" value="Unassembled WGS sequence"/>
</dbReference>
<evidence type="ECO:0000256" key="11">
    <source>
        <dbReference type="ARBA" id="ARBA00023136"/>
    </source>
</evidence>
<dbReference type="OrthoDB" id="9815607at2"/>
<dbReference type="GO" id="GO:0017004">
    <property type="term" value="P:cytochrome complex assembly"/>
    <property type="evidence" value="ECO:0007669"/>
    <property type="project" value="UniProtKB-KW"/>
</dbReference>
<organism evidence="13 14">
    <name type="scientific">Pseudoalteromonas luteoviolacea</name>
    <dbReference type="NCBI Taxonomy" id="43657"/>
    <lineage>
        <taxon>Bacteria</taxon>
        <taxon>Pseudomonadati</taxon>
        <taxon>Pseudomonadota</taxon>
        <taxon>Gammaproteobacteria</taxon>
        <taxon>Alteromonadales</taxon>
        <taxon>Pseudoalteromonadaceae</taxon>
        <taxon>Pseudoalteromonas</taxon>
    </lineage>
</organism>
<keyword evidence="8 12" id="KW-0812">Transmembrane</keyword>
<dbReference type="InterPro" id="IPR052075">
    <property type="entry name" value="Heme_exporter_D"/>
</dbReference>
<evidence type="ECO:0000256" key="5">
    <source>
        <dbReference type="ARBA" id="ARBA00022448"/>
    </source>
</evidence>
<evidence type="ECO:0000313" key="13">
    <source>
        <dbReference type="EMBL" id="KID57663.1"/>
    </source>
</evidence>
<keyword evidence="7 12" id="KW-0997">Cell inner membrane</keyword>
<comment type="caution">
    <text evidence="13">The sequence shown here is derived from an EMBL/GenBank/DDBJ whole genome shotgun (WGS) entry which is preliminary data.</text>
</comment>
<keyword evidence="5 12" id="KW-0813">Transport</keyword>
<dbReference type="GO" id="GO:0015886">
    <property type="term" value="P:heme transport"/>
    <property type="evidence" value="ECO:0007669"/>
    <property type="project" value="InterPro"/>
</dbReference>
<gene>
    <name evidence="13" type="ORF">JF50_10880</name>
</gene>
<keyword evidence="10 12" id="KW-1133">Transmembrane helix</keyword>
<protein>
    <recommendedName>
        <fullName evidence="4 12">Heme exporter protein D</fullName>
    </recommendedName>
</protein>
<evidence type="ECO:0000256" key="1">
    <source>
        <dbReference type="ARBA" id="ARBA00002442"/>
    </source>
</evidence>
<evidence type="ECO:0000256" key="12">
    <source>
        <dbReference type="RuleBase" id="RU363101"/>
    </source>
</evidence>